<keyword evidence="2" id="KW-1185">Reference proteome</keyword>
<gene>
    <name evidence="1" type="ORF">P6F46_20515</name>
</gene>
<sequence length="76" mass="8706">MYSLQEQETTINIIEETGEFIIYSCAPRYVKQMMMAADVFSVPIKVIDIVNGYPSAANLIVSNYEIIKYIINYVEC</sequence>
<evidence type="ECO:0000313" key="2">
    <source>
        <dbReference type="Proteomes" id="UP001229716"/>
    </source>
</evidence>
<proteinExistence type="predicted"/>
<dbReference type="Proteomes" id="UP001229716">
    <property type="component" value="Unassembled WGS sequence"/>
</dbReference>
<reference evidence="1 2" key="1">
    <citation type="journal article" date="2023" name="Int. J. Mol. Sci.">
        <title>Pathogenicity and Genomic Characterization of a Novel Genospecies, Bacillus shihchuchen, of the Bacillus cereus Group Isolated from Chinese Softshell Turtle (Pelodiscus sinensis).</title>
        <authorList>
            <person name="Cheng L.W."/>
            <person name="Byadgi O.V."/>
            <person name="Tsai C.E."/>
            <person name="Wang P.C."/>
            <person name="Chen S.C."/>
        </authorList>
    </citation>
    <scope>NUCLEOTIDE SEQUENCE [LARGE SCALE GENOMIC DNA]</scope>
    <source>
        <strain evidence="1 2">QF108-045</strain>
    </source>
</reference>
<evidence type="ECO:0000313" key="1">
    <source>
        <dbReference type="EMBL" id="MDL2418690.1"/>
    </source>
</evidence>
<accession>A0ABT7KX08</accession>
<dbReference type="EMBL" id="JASWHZ010000001">
    <property type="protein sequence ID" value="MDL2418690.1"/>
    <property type="molecule type" value="Genomic_DNA"/>
</dbReference>
<name>A0ABT7KX08_9BACI</name>
<comment type="caution">
    <text evidence="1">The sequence shown here is derived from an EMBL/GenBank/DDBJ whole genome shotgun (WGS) entry which is preliminary data.</text>
</comment>
<organism evidence="1 2">
    <name type="scientific">Bacillus shihchuchen</name>
    <dbReference type="NCBI Taxonomy" id="3036942"/>
    <lineage>
        <taxon>Bacteria</taxon>
        <taxon>Bacillati</taxon>
        <taxon>Bacillota</taxon>
        <taxon>Bacilli</taxon>
        <taxon>Bacillales</taxon>
        <taxon>Bacillaceae</taxon>
        <taxon>Bacillus</taxon>
        <taxon>Bacillus cereus group</taxon>
    </lineage>
</organism>
<protein>
    <submittedName>
        <fullName evidence="1">Uncharacterized protein</fullName>
    </submittedName>
</protein>